<evidence type="ECO:0000313" key="2">
    <source>
        <dbReference type="Proteomes" id="UP000236735"/>
    </source>
</evidence>
<dbReference type="AlphaFoldDB" id="A0A1H5UYN9"/>
<reference evidence="1 2" key="1">
    <citation type="submission" date="2016-10" db="EMBL/GenBank/DDBJ databases">
        <authorList>
            <person name="de Groot N.N."/>
        </authorList>
    </citation>
    <scope>NUCLEOTIDE SEQUENCE [LARGE SCALE GENOMIC DNA]</scope>
    <source>
        <strain evidence="1 2">AR32</strain>
    </source>
</reference>
<proteinExistence type="predicted"/>
<protein>
    <submittedName>
        <fullName evidence="1">Uncharacterized protein</fullName>
    </submittedName>
</protein>
<gene>
    <name evidence="1" type="ORF">SAMN05216354_1639</name>
</gene>
<dbReference type="Proteomes" id="UP000236735">
    <property type="component" value="Unassembled WGS sequence"/>
</dbReference>
<accession>A0A1H5UYN9</accession>
<evidence type="ECO:0000313" key="1">
    <source>
        <dbReference type="EMBL" id="SEF80215.1"/>
    </source>
</evidence>
<sequence length="379" mass="44573">MNMATNTLLDRRYAEYYQLIEDFKNEVKDVKMEGITGPHLPGVGNCYESAKYKIAFCGWETYGWDSLTTFMNTGTDDLVAITDSCINNDEYLKWPSNYHATFWGFILKFIAKFYNVDFVDLINNKYPELLHSFIWANSNSIERYEVSSQESKYEDWEKVKNASYKFDDLNHIINSCSPKLVLILYNNAREDYFLNNSSLSSIFGINISDKFNYLLIENSERKYSYFYARNSRTHIFKMPHPRWIGLFSGIGIDNYIDYLINDIKNYKVWESLPESFGDWNLRETVNIDKSSMEFKYHFIASLAHLLTSNNMVMKGSELQYLLNTNNILTSKGFQYSSNGGRGVFTLIRNAYKYFYRKADYQISYEIARSFVNQYGEYAY</sequence>
<dbReference type="EMBL" id="FNUV01000004">
    <property type="protein sequence ID" value="SEF80215.1"/>
    <property type="molecule type" value="Genomic_DNA"/>
</dbReference>
<name>A0A1H5UYN9_XYLRU</name>
<organism evidence="1 2">
    <name type="scientific">Xylanibacter ruminicola</name>
    <name type="common">Prevotella ruminicola</name>
    <dbReference type="NCBI Taxonomy" id="839"/>
    <lineage>
        <taxon>Bacteria</taxon>
        <taxon>Pseudomonadati</taxon>
        <taxon>Bacteroidota</taxon>
        <taxon>Bacteroidia</taxon>
        <taxon>Bacteroidales</taxon>
        <taxon>Prevotellaceae</taxon>
        <taxon>Xylanibacter</taxon>
    </lineage>
</organism>